<organism evidence="2 3">
    <name type="scientific">Zhengella mangrovi</name>
    <dbReference type="NCBI Taxonomy" id="1982044"/>
    <lineage>
        <taxon>Bacteria</taxon>
        <taxon>Pseudomonadati</taxon>
        <taxon>Pseudomonadota</taxon>
        <taxon>Alphaproteobacteria</taxon>
        <taxon>Hyphomicrobiales</taxon>
        <taxon>Notoacmeibacteraceae</taxon>
        <taxon>Zhengella</taxon>
    </lineage>
</organism>
<feature type="region of interest" description="Disordered" evidence="1">
    <location>
        <begin position="266"/>
        <end position="285"/>
    </location>
</feature>
<dbReference type="AlphaFoldDB" id="A0A2G1QLZ3"/>
<name>A0A2G1QLZ3_9HYPH</name>
<protein>
    <submittedName>
        <fullName evidence="2">Uncharacterized protein</fullName>
    </submittedName>
</protein>
<dbReference type="OrthoDB" id="5690318at2"/>
<sequence>MTQYLRKVIADFGGLVINQQGGDQLKIGFSISKDVSSATNDATIELWNLTEGHRNVVGKEFDHITLEAGYEKANNIGIIFDGDIRDVEHRREGPDIITKISCGDGDKALRKATISKSFPKDTPVKDVIEEVQKQLEKYGVQRGEWKGVDDLPKLKRPLALCGACLRDMNMIGRSHNIYWSIQNGATEVIPSDDALDQIVFLSPKTGLIGVPTITDNGVKFEALLNPEIRPNRKVQIESQTLEMNGEGGIYRVSSVTYSGDNRDGDFKVAGHGEAYSGGKVDEGKK</sequence>
<reference evidence="2 3" key="1">
    <citation type="submission" date="2017-10" db="EMBL/GenBank/DDBJ databases">
        <title>Sedimentibacterium mangrovi gen. nov., sp. nov., a novel member of family Phyllobacteriacea isolated from mangrove sediment.</title>
        <authorList>
            <person name="Liao H."/>
            <person name="Tian Y."/>
        </authorList>
    </citation>
    <scope>NUCLEOTIDE SEQUENCE [LARGE SCALE GENOMIC DNA]</scope>
    <source>
        <strain evidence="2 3">X9-2-2</strain>
    </source>
</reference>
<gene>
    <name evidence="2" type="ORF">CSC94_12765</name>
</gene>
<dbReference type="NCBIfam" id="NF047561">
    <property type="entry name" value="orf58_phage_fam"/>
    <property type="match status" value="1"/>
</dbReference>
<dbReference type="InterPro" id="IPR054496">
    <property type="entry name" value="E217_GP41"/>
</dbReference>
<keyword evidence="3" id="KW-1185">Reference proteome</keyword>
<evidence type="ECO:0000256" key="1">
    <source>
        <dbReference type="SAM" id="MobiDB-lite"/>
    </source>
</evidence>
<evidence type="ECO:0000313" key="3">
    <source>
        <dbReference type="Proteomes" id="UP000221168"/>
    </source>
</evidence>
<evidence type="ECO:0000313" key="2">
    <source>
        <dbReference type="EMBL" id="PHP66555.1"/>
    </source>
</evidence>
<proteinExistence type="predicted"/>
<dbReference type="RefSeq" id="WP_099306741.1">
    <property type="nucleotide sequence ID" value="NZ_PDVP01000007.1"/>
</dbReference>
<comment type="caution">
    <text evidence="2">The sequence shown here is derived from an EMBL/GenBank/DDBJ whole genome shotgun (WGS) entry which is preliminary data.</text>
</comment>
<dbReference type="Pfam" id="PF22759">
    <property type="entry name" value="E217_GP41"/>
    <property type="match status" value="1"/>
</dbReference>
<dbReference type="EMBL" id="PDVP01000007">
    <property type="protein sequence ID" value="PHP66555.1"/>
    <property type="molecule type" value="Genomic_DNA"/>
</dbReference>
<accession>A0A2G1QLZ3</accession>
<dbReference type="Proteomes" id="UP000221168">
    <property type="component" value="Unassembled WGS sequence"/>
</dbReference>